<feature type="non-terminal residue" evidence="1">
    <location>
        <position position="1"/>
    </location>
</feature>
<accession>X0YWN1</accession>
<dbReference type="AlphaFoldDB" id="X0YWN1"/>
<dbReference type="EMBL" id="BARS01044941">
    <property type="protein sequence ID" value="GAG40991.1"/>
    <property type="molecule type" value="Genomic_DNA"/>
</dbReference>
<gene>
    <name evidence="1" type="ORF">S01H1_67824</name>
</gene>
<name>X0YWN1_9ZZZZ</name>
<comment type="caution">
    <text evidence="1">The sequence shown here is derived from an EMBL/GenBank/DDBJ whole genome shotgun (WGS) entry which is preliminary data.</text>
</comment>
<evidence type="ECO:0000313" key="1">
    <source>
        <dbReference type="EMBL" id="GAG40991.1"/>
    </source>
</evidence>
<reference evidence="1" key="1">
    <citation type="journal article" date="2014" name="Front. Microbiol.">
        <title>High frequency of phylogenetically diverse reductive dehalogenase-homologous genes in deep subseafloor sedimentary metagenomes.</title>
        <authorList>
            <person name="Kawai M."/>
            <person name="Futagami T."/>
            <person name="Toyoda A."/>
            <person name="Takaki Y."/>
            <person name="Nishi S."/>
            <person name="Hori S."/>
            <person name="Arai W."/>
            <person name="Tsubouchi T."/>
            <person name="Morono Y."/>
            <person name="Uchiyama I."/>
            <person name="Ito T."/>
            <person name="Fujiyama A."/>
            <person name="Inagaki F."/>
            <person name="Takami H."/>
        </authorList>
    </citation>
    <scope>NUCLEOTIDE SEQUENCE</scope>
    <source>
        <strain evidence="1">Expedition CK06-06</strain>
    </source>
</reference>
<organism evidence="1">
    <name type="scientific">marine sediment metagenome</name>
    <dbReference type="NCBI Taxonomy" id="412755"/>
    <lineage>
        <taxon>unclassified sequences</taxon>
        <taxon>metagenomes</taxon>
        <taxon>ecological metagenomes</taxon>
    </lineage>
</organism>
<proteinExistence type="predicted"/>
<protein>
    <submittedName>
        <fullName evidence="1">Uncharacterized protein</fullName>
    </submittedName>
</protein>
<sequence>YSDSIRKDSGFWEYEIKLDYNNNFGSGEKHDWVLMTYEDHWSYGGNCHENESVTFDELISFNEKEFTEKCKNRRTGYLSSRNTRLLKEIEENEKKIKEMG</sequence>